<dbReference type="RefSeq" id="WP_145894007.1">
    <property type="nucleotide sequence ID" value="NZ_VOBQ01000012.1"/>
</dbReference>
<protein>
    <submittedName>
        <fullName evidence="1">Uncharacterized protein</fullName>
    </submittedName>
</protein>
<reference evidence="1 2" key="1">
    <citation type="submission" date="2019-07" db="EMBL/GenBank/DDBJ databases">
        <title>Caenimonas sedimenti sp. nov., isolated from activated sludge.</title>
        <authorList>
            <person name="Xu J."/>
        </authorList>
    </citation>
    <scope>NUCLEOTIDE SEQUENCE [LARGE SCALE GENOMIC DNA]</scope>
    <source>
        <strain evidence="1 2">HX-9-20</strain>
    </source>
</reference>
<evidence type="ECO:0000313" key="2">
    <source>
        <dbReference type="Proteomes" id="UP000318199"/>
    </source>
</evidence>
<keyword evidence="2" id="KW-1185">Reference proteome</keyword>
<sequence length="215" mass="24442">MSFLNQLKNQAKALQTQQFENSQQLEAYTAGLQKACDLLLYYLQDLARQLNVLQPAVPGFSLDGKVRWPQMKATGFTVDSRRKTVRNKEVFDSVGIGWDVVPQVGQPVGGLVSVNFPPDLKRVEGRLALGQVRHERKEIRHPEKNALQAIQFEYLTQTRGYVNVTADHDKGQLLFRLVNTSGFDLSEMMYPAERINHDLLDELAKRIVGQESRFV</sequence>
<dbReference type="EMBL" id="VOBQ01000012">
    <property type="protein sequence ID" value="TWO70451.1"/>
    <property type="molecule type" value="Genomic_DNA"/>
</dbReference>
<dbReference type="Proteomes" id="UP000318199">
    <property type="component" value="Unassembled WGS sequence"/>
</dbReference>
<comment type="caution">
    <text evidence="1">The sequence shown here is derived from an EMBL/GenBank/DDBJ whole genome shotgun (WGS) entry which is preliminary data.</text>
</comment>
<dbReference type="AlphaFoldDB" id="A0A562ZQ08"/>
<accession>A0A562ZQ08</accession>
<dbReference type="OrthoDB" id="9149369at2"/>
<organism evidence="1 2">
    <name type="scientific">Caenimonas sedimenti</name>
    <dbReference type="NCBI Taxonomy" id="2596921"/>
    <lineage>
        <taxon>Bacteria</taxon>
        <taxon>Pseudomonadati</taxon>
        <taxon>Pseudomonadota</taxon>
        <taxon>Betaproteobacteria</taxon>
        <taxon>Burkholderiales</taxon>
        <taxon>Comamonadaceae</taxon>
        <taxon>Caenimonas</taxon>
    </lineage>
</organism>
<name>A0A562ZQ08_9BURK</name>
<gene>
    <name evidence="1" type="ORF">FN976_15855</name>
</gene>
<evidence type="ECO:0000313" key="1">
    <source>
        <dbReference type="EMBL" id="TWO70451.1"/>
    </source>
</evidence>
<proteinExistence type="predicted"/>